<feature type="domain" description="MobA-like NTP transferase" evidence="2">
    <location>
        <begin position="18"/>
        <end position="173"/>
    </location>
</feature>
<evidence type="ECO:0000313" key="4">
    <source>
        <dbReference type="Proteomes" id="UP000197528"/>
    </source>
</evidence>
<dbReference type="OrthoDB" id="8667343at2"/>
<dbReference type="EMBL" id="NGUP01000005">
    <property type="protein sequence ID" value="OWS68985.1"/>
    <property type="molecule type" value="Genomic_DNA"/>
</dbReference>
<evidence type="ECO:0000313" key="3">
    <source>
        <dbReference type="EMBL" id="OWS68985.1"/>
    </source>
</evidence>
<accession>A0A254PR12</accession>
<dbReference type="CDD" id="cd04182">
    <property type="entry name" value="GT_2_like_f"/>
    <property type="match status" value="1"/>
</dbReference>
<reference evidence="3 4" key="1">
    <citation type="submission" date="2017-05" db="EMBL/GenBank/DDBJ databases">
        <title>Genome of Polynucleobacter sp. MWH-Feld-100.</title>
        <authorList>
            <person name="Hahn M.W."/>
        </authorList>
    </citation>
    <scope>NUCLEOTIDE SEQUENCE [LARGE SCALE GENOMIC DNA]</scope>
    <source>
        <strain evidence="3 4">MWH-Feld-100</strain>
    </source>
</reference>
<sequence length="216" mass="23809">MTSLGKHSNSVKLRLAVLLLAAGEGSRLGSIPKALLQKEGKSLLSRFCQAIAPFMPTEFIVVTGFYADAIESELSRLKKDLGLAITTAHNPKPERGQASSVRVGLETLKSDYDMLLVALCDQPLVGTMEIDALLKQFEQRDQPTEVVLPMVGEQRGNPVVFSHQFIADILAIPNMVCRPFMDQHPELVQIFVTDNPAYIADVDTEADLSEFNLKHF</sequence>
<evidence type="ECO:0000259" key="2">
    <source>
        <dbReference type="Pfam" id="PF12804"/>
    </source>
</evidence>
<dbReference type="InterPro" id="IPR025877">
    <property type="entry name" value="MobA-like_NTP_Trfase"/>
</dbReference>
<dbReference type="InterPro" id="IPR029044">
    <property type="entry name" value="Nucleotide-diphossugar_trans"/>
</dbReference>
<keyword evidence="1" id="KW-0460">Magnesium</keyword>
<dbReference type="Proteomes" id="UP000197528">
    <property type="component" value="Unassembled WGS sequence"/>
</dbReference>
<evidence type="ECO:0000256" key="1">
    <source>
        <dbReference type="ARBA" id="ARBA00022842"/>
    </source>
</evidence>
<keyword evidence="4" id="KW-1185">Reference proteome</keyword>
<gene>
    <name evidence="3" type="ORF">CBI31_09430</name>
</gene>
<dbReference type="PANTHER" id="PTHR43777">
    <property type="entry name" value="MOLYBDENUM COFACTOR CYTIDYLYLTRANSFERASE"/>
    <property type="match status" value="1"/>
</dbReference>
<protein>
    <recommendedName>
        <fullName evidence="2">MobA-like NTP transferase domain-containing protein</fullName>
    </recommendedName>
</protein>
<name>A0A254PR12_9BURK</name>
<comment type="caution">
    <text evidence="3">The sequence shown here is derived from an EMBL/GenBank/DDBJ whole genome shotgun (WGS) entry which is preliminary data.</text>
</comment>
<dbReference type="PANTHER" id="PTHR43777:SF1">
    <property type="entry name" value="MOLYBDENUM COFACTOR CYTIDYLYLTRANSFERASE"/>
    <property type="match status" value="1"/>
</dbReference>
<dbReference type="GO" id="GO:0016779">
    <property type="term" value="F:nucleotidyltransferase activity"/>
    <property type="evidence" value="ECO:0007669"/>
    <property type="project" value="UniProtKB-ARBA"/>
</dbReference>
<organism evidence="3 4">
    <name type="scientific">Polynucleobacter campilacus</name>
    <dbReference type="NCBI Taxonomy" id="1743163"/>
    <lineage>
        <taxon>Bacteria</taxon>
        <taxon>Pseudomonadati</taxon>
        <taxon>Pseudomonadota</taxon>
        <taxon>Betaproteobacteria</taxon>
        <taxon>Burkholderiales</taxon>
        <taxon>Burkholderiaceae</taxon>
        <taxon>Polynucleobacter</taxon>
    </lineage>
</organism>
<dbReference type="SUPFAM" id="SSF53448">
    <property type="entry name" value="Nucleotide-diphospho-sugar transferases"/>
    <property type="match status" value="1"/>
</dbReference>
<dbReference type="Gene3D" id="3.90.550.10">
    <property type="entry name" value="Spore Coat Polysaccharide Biosynthesis Protein SpsA, Chain A"/>
    <property type="match status" value="1"/>
</dbReference>
<dbReference type="RefSeq" id="WP_088526203.1">
    <property type="nucleotide sequence ID" value="NZ_NGUP01000005.1"/>
</dbReference>
<proteinExistence type="predicted"/>
<dbReference type="Pfam" id="PF12804">
    <property type="entry name" value="NTP_transf_3"/>
    <property type="match status" value="1"/>
</dbReference>
<dbReference type="AlphaFoldDB" id="A0A254PR12"/>